<evidence type="ECO:0000313" key="2">
    <source>
        <dbReference type="Proteomes" id="UP001358586"/>
    </source>
</evidence>
<comment type="caution">
    <text evidence="1">The sequence shown here is derived from an EMBL/GenBank/DDBJ whole genome shotgun (WGS) entry which is preliminary data.</text>
</comment>
<keyword evidence="2" id="KW-1185">Reference proteome</keyword>
<proteinExistence type="predicted"/>
<accession>A0ABR0NR75</accession>
<organism evidence="1 2">
    <name type="scientific">Gossypium arboreum</name>
    <name type="common">Tree cotton</name>
    <name type="synonym">Gossypium nanking</name>
    <dbReference type="NCBI Taxonomy" id="29729"/>
    <lineage>
        <taxon>Eukaryota</taxon>
        <taxon>Viridiplantae</taxon>
        <taxon>Streptophyta</taxon>
        <taxon>Embryophyta</taxon>
        <taxon>Tracheophyta</taxon>
        <taxon>Spermatophyta</taxon>
        <taxon>Magnoliopsida</taxon>
        <taxon>eudicotyledons</taxon>
        <taxon>Gunneridae</taxon>
        <taxon>Pentapetalae</taxon>
        <taxon>rosids</taxon>
        <taxon>malvids</taxon>
        <taxon>Malvales</taxon>
        <taxon>Malvaceae</taxon>
        <taxon>Malvoideae</taxon>
        <taxon>Gossypium</taxon>
    </lineage>
</organism>
<evidence type="ECO:0000313" key="1">
    <source>
        <dbReference type="EMBL" id="KAK5803019.1"/>
    </source>
</evidence>
<sequence>MVDLAKDLGKGAFFPHLIIKLRKRAGVPIERMDETMNPSRKLLGDDLFKKFFLLHPKQKEERRKRGFQEDDDQYSRVV</sequence>
<reference evidence="1 2" key="1">
    <citation type="submission" date="2023-03" db="EMBL/GenBank/DDBJ databases">
        <title>WGS of Gossypium arboreum.</title>
        <authorList>
            <person name="Yu D."/>
        </authorList>
    </citation>
    <scope>NUCLEOTIDE SEQUENCE [LARGE SCALE GENOMIC DNA]</scope>
    <source>
        <tissue evidence="1">Leaf</tissue>
    </source>
</reference>
<gene>
    <name evidence="1" type="ORF">PVK06_030657</name>
</gene>
<dbReference type="Proteomes" id="UP001358586">
    <property type="component" value="Chromosome 9"/>
</dbReference>
<dbReference type="EMBL" id="JARKNE010000009">
    <property type="protein sequence ID" value="KAK5803019.1"/>
    <property type="molecule type" value="Genomic_DNA"/>
</dbReference>
<protein>
    <submittedName>
        <fullName evidence="1">Uncharacterized protein</fullName>
    </submittedName>
</protein>
<name>A0ABR0NR75_GOSAR</name>